<dbReference type="Proteomes" id="UP000307657">
    <property type="component" value="Unassembled WGS sequence"/>
</dbReference>
<dbReference type="CDD" id="cd04301">
    <property type="entry name" value="NAT_SF"/>
    <property type="match status" value="1"/>
</dbReference>
<dbReference type="AlphaFoldDB" id="A0A4U0EMW3"/>
<dbReference type="PANTHER" id="PTHR43877">
    <property type="entry name" value="AMINOALKYLPHOSPHONATE N-ACETYLTRANSFERASE-RELATED-RELATED"/>
    <property type="match status" value="1"/>
</dbReference>
<accession>A0A4U0EMW3</accession>
<dbReference type="GO" id="GO:0016747">
    <property type="term" value="F:acyltransferase activity, transferring groups other than amino-acyl groups"/>
    <property type="evidence" value="ECO:0007669"/>
    <property type="project" value="InterPro"/>
</dbReference>
<dbReference type="RefSeq" id="WP_136844770.1">
    <property type="nucleotide sequence ID" value="NZ_SUPL01000008.1"/>
</dbReference>
<gene>
    <name evidence="4" type="ORF">E5167_13915</name>
</gene>
<evidence type="ECO:0000313" key="4">
    <source>
        <dbReference type="EMBL" id="TJY32926.1"/>
    </source>
</evidence>
<keyword evidence="5" id="KW-1185">Reference proteome</keyword>
<dbReference type="InterPro" id="IPR050832">
    <property type="entry name" value="Bact_Acetyltransf"/>
</dbReference>
<keyword evidence="1 4" id="KW-0808">Transferase</keyword>
<feature type="domain" description="N-acetyltransferase" evidence="3">
    <location>
        <begin position="2"/>
        <end position="150"/>
    </location>
</feature>
<evidence type="ECO:0000256" key="2">
    <source>
        <dbReference type="ARBA" id="ARBA00023315"/>
    </source>
</evidence>
<keyword evidence="2" id="KW-0012">Acyltransferase</keyword>
<dbReference type="EMBL" id="SUPL01000008">
    <property type="protein sequence ID" value="TJY32926.1"/>
    <property type="molecule type" value="Genomic_DNA"/>
</dbReference>
<dbReference type="Gene3D" id="3.40.630.30">
    <property type="match status" value="1"/>
</dbReference>
<dbReference type="PROSITE" id="PS51186">
    <property type="entry name" value="GNAT"/>
    <property type="match status" value="1"/>
</dbReference>
<evidence type="ECO:0000256" key="1">
    <source>
        <dbReference type="ARBA" id="ARBA00022679"/>
    </source>
</evidence>
<sequence>MIRFQKTDSSNTDFIELVKLLNKDLAISDGEDHEFYNQYNGIDAIKHAVVAYNNNSPIACGALKEYDKVTVEIKRMYTLPITRGKGIATKVLSELECWAHQLGYKRCILETGKKQPKAIALYKKTGYNIIPNYDQYAGVDNSVCFEKLLA</sequence>
<evidence type="ECO:0000313" key="5">
    <source>
        <dbReference type="Proteomes" id="UP000307657"/>
    </source>
</evidence>
<dbReference type="SUPFAM" id="SSF55729">
    <property type="entry name" value="Acyl-CoA N-acyltransferases (Nat)"/>
    <property type="match status" value="1"/>
</dbReference>
<dbReference type="Pfam" id="PF00583">
    <property type="entry name" value="Acetyltransf_1"/>
    <property type="match status" value="1"/>
</dbReference>
<dbReference type="OrthoDB" id="9803233at2"/>
<name>A0A4U0EMW3_9FLAO</name>
<dbReference type="PANTHER" id="PTHR43877:SF2">
    <property type="entry name" value="AMINOALKYLPHOSPHONATE N-ACETYLTRANSFERASE-RELATED"/>
    <property type="match status" value="1"/>
</dbReference>
<protein>
    <submittedName>
        <fullName evidence="4">GNAT family N-acetyltransferase</fullName>
    </submittedName>
</protein>
<reference evidence="4 5" key="1">
    <citation type="submission" date="2019-04" db="EMBL/GenBank/DDBJ databases">
        <title>Lacinutrix sp. nov., isolated from marine water.</title>
        <authorList>
            <person name="Kim W."/>
        </authorList>
    </citation>
    <scope>NUCLEOTIDE SEQUENCE [LARGE SCALE GENOMIC DNA]</scope>
    <source>
        <strain evidence="4 5">CAU 1491</strain>
    </source>
</reference>
<dbReference type="InterPro" id="IPR016181">
    <property type="entry name" value="Acyl_CoA_acyltransferase"/>
</dbReference>
<evidence type="ECO:0000259" key="3">
    <source>
        <dbReference type="PROSITE" id="PS51186"/>
    </source>
</evidence>
<comment type="caution">
    <text evidence="4">The sequence shown here is derived from an EMBL/GenBank/DDBJ whole genome shotgun (WGS) entry which is preliminary data.</text>
</comment>
<proteinExistence type="predicted"/>
<dbReference type="InterPro" id="IPR000182">
    <property type="entry name" value="GNAT_dom"/>
</dbReference>
<organism evidence="4 5">
    <name type="scientific">Pontimicrobium aquaticum</name>
    <dbReference type="NCBI Taxonomy" id="2565367"/>
    <lineage>
        <taxon>Bacteria</taxon>
        <taxon>Pseudomonadati</taxon>
        <taxon>Bacteroidota</taxon>
        <taxon>Flavobacteriia</taxon>
        <taxon>Flavobacteriales</taxon>
        <taxon>Flavobacteriaceae</taxon>
        <taxon>Pontimicrobium</taxon>
    </lineage>
</organism>